<dbReference type="Pfam" id="PF16360">
    <property type="entry name" value="GTP-bdg_M"/>
    <property type="match status" value="1"/>
</dbReference>
<evidence type="ECO:0000256" key="4">
    <source>
        <dbReference type="ARBA" id="ARBA00022842"/>
    </source>
</evidence>
<dbReference type="GO" id="GO:0005737">
    <property type="term" value="C:cytoplasm"/>
    <property type="evidence" value="ECO:0007669"/>
    <property type="project" value="UniProtKB-SubCell"/>
</dbReference>
<evidence type="ECO:0000313" key="12">
    <source>
        <dbReference type="Proteomes" id="UP000250086"/>
    </source>
</evidence>
<comment type="subcellular location">
    <subcellularLocation>
        <location evidence="6">Cytoplasm</location>
    </subcellularLocation>
    <text evidence="6">May associate with membranes.</text>
</comment>
<evidence type="ECO:0000256" key="5">
    <source>
        <dbReference type="ARBA" id="ARBA00023134"/>
    </source>
</evidence>
<dbReference type="PROSITE" id="PS51705">
    <property type="entry name" value="G_HFLX"/>
    <property type="match status" value="1"/>
</dbReference>
<dbReference type="Proteomes" id="UP000250086">
    <property type="component" value="Unassembled WGS sequence"/>
</dbReference>
<dbReference type="PRINTS" id="PR00326">
    <property type="entry name" value="GTP1OBG"/>
</dbReference>
<protein>
    <recommendedName>
        <fullName evidence="6">GTPase HflX</fullName>
    </recommendedName>
    <alternativeName>
        <fullName evidence="6">GTP-binding protein HflX</fullName>
    </alternativeName>
</protein>
<dbReference type="GO" id="GO:0043022">
    <property type="term" value="F:ribosome binding"/>
    <property type="evidence" value="ECO:0007669"/>
    <property type="project" value="TreeGrafter"/>
</dbReference>
<evidence type="ECO:0000256" key="9">
    <source>
        <dbReference type="SAM" id="Coils"/>
    </source>
</evidence>
<keyword evidence="12" id="KW-1185">Reference proteome</keyword>
<keyword evidence="2 8" id="KW-0479">Metal-binding</keyword>
<accession>A0A2X0WQM8</accession>
<dbReference type="GO" id="GO:0003924">
    <property type="term" value="F:GTPase activity"/>
    <property type="evidence" value="ECO:0007669"/>
    <property type="project" value="UniProtKB-UniRule"/>
</dbReference>
<dbReference type="Gene3D" id="3.40.50.11060">
    <property type="entry name" value="GTPase HflX, N-terminal domain"/>
    <property type="match status" value="1"/>
</dbReference>
<dbReference type="PIRSF" id="PIRSF006809">
    <property type="entry name" value="GTP-binding_hflX_prd"/>
    <property type="match status" value="1"/>
</dbReference>
<name>A0A2X0WQM8_9GAMM</name>
<dbReference type="InterPro" id="IPR006073">
    <property type="entry name" value="GTP-bd"/>
</dbReference>
<evidence type="ECO:0000313" key="11">
    <source>
        <dbReference type="EMBL" id="SPT68882.1"/>
    </source>
</evidence>
<dbReference type="InterPro" id="IPR025121">
    <property type="entry name" value="GTPase_HflX_N"/>
</dbReference>
<comment type="subunit">
    <text evidence="6">Monomer. Associates with the 50S ribosomal subunit.</text>
</comment>
<keyword evidence="3 6" id="KW-0547">Nucleotide-binding</keyword>
<dbReference type="FunFam" id="3.40.50.11060:FF:000001">
    <property type="entry name" value="GTPase HflX"/>
    <property type="match status" value="1"/>
</dbReference>
<feature type="binding site" evidence="7">
    <location>
        <begin position="206"/>
        <end position="213"/>
    </location>
    <ligand>
        <name>GTP</name>
        <dbReference type="ChEBI" id="CHEBI:37565"/>
    </ligand>
</feature>
<dbReference type="Pfam" id="PF01926">
    <property type="entry name" value="MMR_HSR1"/>
    <property type="match status" value="1"/>
</dbReference>
<proteinExistence type="inferred from homology"/>
<dbReference type="EMBL" id="UAPV01000001">
    <property type="protein sequence ID" value="SPT68882.1"/>
    <property type="molecule type" value="Genomic_DNA"/>
</dbReference>
<evidence type="ECO:0000256" key="3">
    <source>
        <dbReference type="ARBA" id="ARBA00022741"/>
    </source>
</evidence>
<organism evidence="11 12">
    <name type="scientific">Anaerobiospirillum thomasii</name>
    <dbReference type="NCBI Taxonomy" id="179995"/>
    <lineage>
        <taxon>Bacteria</taxon>
        <taxon>Pseudomonadati</taxon>
        <taxon>Pseudomonadota</taxon>
        <taxon>Gammaproteobacteria</taxon>
        <taxon>Aeromonadales</taxon>
        <taxon>Succinivibrionaceae</taxon>
        <taxon>Anaerobiospirillum</taxon>
    </lineage>
</organism>
<dbReference type="GO" id="GO:0046872">
    <property type="term" value="F:metal ion binding"/>
    <property type="evidence" value="ECO:0007669"/>
    <property type="project" value="UniProtKB-KW"/>
</dbReference>
<dbReference type="InterPro" id="IPR016496">
    <property type="entry name" value="GTPase_HflX"/>
</dbReference>
<evidence type="ECO:0000256" key="1">
    <source>
        <dbReference type="ARBA" id="ARBA00022490"/>
    </source>
</evidence>
<feature type="binding site" evidence="7">
    <location>
        <begin position="319"/>
        <end position="322"/>
    </location>
    <ligand>
        <name>GTP</name>
        <dbReference type="ChEBI" id="CHEBI:37565"/>
    </ligand>
</feature>
<dbReference type="PANTHER" id="PTHR10229">
    <property type="entry name" value="GTP-BINDING PROTEIN HFLX"/>
    <property type="match status" value="1"/>
</dbReference>
<dbReference type="InterPro" id="IPR027417">
    <property type="entry name" value="P-loop_NTPase"/>
</dbReference>
<evidence type="ECO:0000259" key="10">
    <source>
        <dbReference type="PROSITE" id="PS51705"/>
    </source>
</evidence>
<dbReference type="InterPro" id="IPR032305">
    <property type="entry name" value="GTP-bd_M"/>
</dbReference>
<keyword evidence="5 6" id="KW-0342">GTP-binding</keyword>
<dbReference type="PANTHER" id="PTHR10229:SF0">
    <property type="entry name" value="GTP-BINDING PROTEIN 6-RELATED"/>
    <property type="match status" value="1"/>
</dbReference>
<dbReference type="Gene3D" id="6.10.250.2860">
    <property type="match status" value="1"/>
</dbReference>
<evidence type="ECO:0000256" key="8">
    <source>
        <dbReference type="PIRSR" id="PIRSR006809-2"/>
    </source>
</evidence>
<dbReference type="FunFam" id="3.40.50.300:FF:000173">
    <property type="entry name" value="GTPase HflX"/>
    <property type="match status" value="1"/>
</dbReference>
<dbReference type="HAMAP" id="MF_00900">
    <property type="entry name" value="GTPase_HflX"/>
    <property type="match status" value="1"/>
</dbReference>
<comment type="similarity">
    <text evidence="6">Belongs to the TRAFAC class OBG-HflX-like GTPase superfamily. HflX GTPase family.</text>
</comment>
<feature type="binding site" evidence="7">
    <location>
        <begin position="231"/>
        <end position="235"/>
    </location>
    <ligand>
        <name>GTP</name>
        <dbReference type="ChEBI" id="CHEBI:37565"/>
    </ligand>
</feature>
<feature type="coiled-coil region" evidence="9">
    <location>
        <begin position="159"/>
        <end position="186"/>
    </location>
</feature>
<dbReference type="NCBIfam" id="TIGR03156">
    <property type="entry name" value="GTP_HflX"/>
    <property type="match status" value="1"/>
</dbReference>
<keyword evidence="4 8" id="KW-0460">Magnesium</keyword>
<sequence>MSDKEFEPLGPSLLVHVQLPKAQSVEDLEELYRLCESAGGIVTTAIVCNRDTPDPRFFIGSGKVAEVRDAIHAYEAECVIFNSALTPAQERNLERELNVRVMDRTALILEIFAMRARTYEGKLQVELARLKYAQARLVRGWTHLERQKGGFGLRGGPGETQIELDRRALKERIAALNEELSVVAKRRNLSRSQRKKNAIPVISFAGYTNAGKSTLFNRMTDSQVYAADQLFATLDPTLRTVMLPVVGKAVFADTVGFIRHLPHDLVAAFRSTLEESIMADLLLHVIDASDPRIEDNIKAVNEVLESIGASDVPQLLVYNKSDLVSGVEALVVYDDTSRPVRVNVSAKTGMGLDELLFAISELLSSNLCSFTAKISHKHTKVRACLYELKAVFNESYDDCGNMLLEVKARADDLKRIDKKTSGALSECVSGAKPWLVSQAEETLRHDEPETDTDFNFDFDDIETL</sequence>
<dbReference type="SUPFAM" id="SSF52540">
    <property type="entry name" value="P-loop containing nucleoside triphosphate hydrolases"/>
    <property type="match status" value="1"/>
</dbReference>
<dbReference type="Gene3D" id="3.40.50.300">
    <property type="entry name" value="P-loop containing nucleotide triphosphate hydrolases"/>
    <property type="match status" value="1"/>
</dbReference>
<keyword evidence="1 6" id="KW-0963">Cytoplasm</keyword>
<evidence type="ECO:0000256" key="6">
    <source>
        <dbReference type="HAMAP-Rule" id="MF_00900"/>
    </source>
</evidence>
<evidence type="ECO:0000256" key="2">
    <source>
        <dbReference type="ARBA" id="ARBA00022723"/>
    </source>
</evidence>
<dbReference type="AlphaFoldDB" id="A0A2X0WQM8"/>
<dbReference type="Pfam" id="PF13167">
    <property type="entry name" value="GTP-bdg_N"/>
    <property type="match status" value="1"/>
</dbReference>
<comment type="function">
    <text evidence="6">GTPase that associates with the 50S ribosomal subunit and may have a role during protein synthesis or ribosome biogenesis.</text>
</comment>
<feature type="domain" description="Hflx-type G" evidence="10">
    <location>
        <begin position="200"/>
        <end position="367"/>
    </location>
</feature>
<dbReference type="InterPro" id="IPR030394">
    <property type="entry name" value="G_HFLX_dom"/>
</dbReference>
<feature type="binding site" evidence="8">
    <location>
        <position position="213"/>
    </location>
    <ligand>
        <name>Mg(2+)</name>
        <dbReference type="ChEBI" id="CHEBI:18420"/>
    </ligand>
</feature>
<dbReference type="GO" id="GO:0005525">
    <property type="term" value="F:GTP binding"/>
    <property type="evidence" value="ECO:0007669"/>
    <property type="project" value="UniProtKB-UniRule"/>
</dbReference>
<evidence type="ECO:0000256" key="7">
    <source>
        <dbReference type="PIRSR" id="PIRSR006809-1"/>
    </source>
</evidence>
<dbReference type="InterPro" id="IPR042108">
    <property type="entry name" value="GTPase_HflX_N_sf"/>
</dbReference>
<keyword evidence="9" id="KW-0175">Coiled coil</keyword>
<reference evidence="11 12" key="1">
    <citation type="submission" date="2018-06" db="EMBL/GenBank/DDBJ databases">
        <authorList>
            <consortium name="Pathogen Informatics"/>
            <person name="Doyle S."/>
        </authorList>
    </citation>
    <scope>NUCLEOTIDE SEQUENCE [LARGE SCALE GENOMIC DNA]</scope>
    <source>
        <strain evidence="11 12">NCTC13093</strain>
    </source>
</reference>
<feature type="binding site" evidence="7">
    <location>
        <begin position="253"/>
        <end position="256"/>
    </location>
    <ligand>
        <name>GTP</name>
        <dbReference type="ChEBI" id="CHEBI:37565"/>
    </ligand>
</feature>
<dbReference type="CDD" id="cd01878">
    <property type="entry name" value="HflX"/>
    <property type="match status" value="1"/>
</dbReference>
<feature type="binding site" evidence="8">
    <location>
        <position position="233"/>
    </location>
    <ligand>
        <name>Mg(2+)</name>
        <dbReference type="ChEBI" id="CHEBI:18420"/>
    </ligand>
</feature>
<feature type="binding site" evidence="7">
    <location>
        <begin position="345"/>
        <end position="347"/>
    </location>
    <ligand>
        <name>GTP</name>
        <dbReference type="ChEBI" id="CHEBI:37565"/>
    </ligand>
</feature>
<dbReference type="NCBIfam" id="NF008280">
    <property type="entry name" value="PRK11058.1"/>
    <property type="match status" value="1"/>
</dbReference>
<gene>
    <name evidence="6 11" type="primary">hflX</name>
    <name evidence="11" type="ORF">NCTC13093_00228</name>
</gene>
<comment type="cofactor">
    <cofactor evidence="8">
        <name>Mg(2+)</name>
        <dbReference type="ChEBI" id="CHEBI:18420"/>
    </cofactor>
</comment>
<dbReference type="RefSeq" id="WP_113743099.1">
    <property type="nucleotide sequence ID" value="NZ_UAPV01000001.1"/>
</dbReference>